<dbReference type="InterPro" id="IPR010512">
    <property type="entry name" value="DUF1091"/>
</dbReference>
<dbReference type="AlphaFoldDB" id="A0A9P9YKY5"/>
<dbReference type="Proteomes" id="UP001059596">
    <property type="component" value="Unassembled WGS sequence"/>
</dbReference>
<accession>A0A9P9YKY5</accession>
<evidence type="ECO:0000313" key="2">
    <source>
        <dbReference type="Proteomes" id="UP001059596"/>
    </source>
</evidence>
<evidence type="ECO:0000313" key="1">
    <source>
        <dbReference type="EMBL" id="KAI8038776.1"/>
    </source>
</evidence>
<proteinExistence type="predicted"/>
<dbReference type="EMBL" id="JAMKOV010000007">
    <property type="protein sequence ID" value="KAI8038776.1"/>
    <property type="molecule type" value="Genomic_DNA"/>
</dbReference>
<sequence>VLGRGIIGENIHIKVLQLPIRNATVNFGVYKKLSGYHPFLFNVTLDFCQFMRHPNPLSVFYLFFKALRPYSNLNHTCPFNHDIILKDFVLADLMYAKIPFPKGSYMFMIKVATEGVWRGVINAYFDINVDNNPNIRF</sequence>
<reference evidence="1" key="1">
    <citation type="journal article" date="2023" name="Genome Biol. Evol.">
        <title>Long-read-based Genome Assembly of Drosophila gunungcola Reveals Fewer Chemosensory Genes in Flower-breeding Species.</title>
        <authorList>
            <person name="Negi A."/>
            <person name="Liao B.Y."/>
            <person name="Yeh S.D."/>
        </authorList>
    </citation>
    <scope>NUCLEOTIDE SEQUENCE</scope>
    <source>
        <strain evidence="1">Sukarami</strain>
    </source>
</reference>
<comment type="caution">
    <text evidence="1">The sequence shown here is derived from an EMBL/GenBank/DDBJ whole genome shotgun (WGS) entry which is preliminary data.</text>
</comment>
<dbReference type="PANTHER" id="PTHR20898:SF0">
    <property type="entry name" value="DAEDALUS ON 3-RELATED"/>
    <property type="match status" value="1"/>
</dbReference>
<dbReference type="PANTHER" id="PTHR20898">
    <property type="entry name" value="DAEDALUS ON 3-RELATED-RELATED"/>
    <property type="match status" value="1"/>
</dbReference>
<gene>
    <name evidence="1" type="ORF">M5D96_008684</name>
</gene>
<name>A0A9P9YKY5_9MUSC</name>
<dbReference type="SMART" id="SM00697">
    <property type="entry name" value="DM8"/>
    <property type="match status" value="1"/>
</dbReference>
<keyword evidence="2" id="KW-1185">Reference proteome</keyword>
<dbReference type="Pfam" id="PF06477">
    <property type="entry name" value="DUF1091"/>
    <property type="match status" value="1"/>
</dbReference>
<protein>
    <submittedName>
        <fullName evidence="1">Uncharacterized protein</fullName>
    </submittedName>
</protein>
<feature type="non-terminal residue" evidence="1">
    <location>
        <position position="1"/>
    </location>
</feature>
<organism evidence="1 2">
    <name type="scientific">Drosophila gunungcola</name>
    <name type="common">fruit fly</name>
    <dbReference type="NCBI Taxonomy" id="103775"/>
    <lineage>
        <taxon>Eukaryota</taxon>
        <taxon>Metazoa</taxon>
        <taxon>Ecdysozoa</taxon>
        <taxon>Arthropoda</taxon>
        <taxon>Hexapoda</taxon>
        <taxon>Insecta</taxon>
        <taxon>Pterygota</taxon>
        <taxon>Neoptera</taxon>
        <taxon>Endopterygota</taxon>
        <taxon>Diptera</taxon>
        <taxon>Brachycera</taxon>
        <taxon>Muscomorpha</taxon>
        <taxon>Ephydroidea</taxon>
        <taxon>Drosophilidae</taxon>
        <taxon>Drosophila</taxon>
        <taxon>Sophophora</taxon>
    </lineage>
</organism>